<accession>A0A0A9GZ55</accession>
<dbReference type="EMBL" id="GBRH01167636">
    <property type="protein sequence ID" value="JAE30260.1"/>
    <property type="molecule type" value="Transcribed_RNA"/>
</dbReference>
<reference evidence="1" key="2">
    <citation type="journal article" date="2015" name="Data Brief">
        <title>Shoot transcriptome of the giant reed, Arundo donax.</title>
        <authorList>
            <person name="Barrero R.A."/>
            <person name="Guerrero F.D."/>
            <person name="Moolhuijzen P."/>
            <person name="Goolsby J.A."/>
            <person name="Tidwell J."/>
            <person name="Bellgard S.E."/>
            <person name="Bellgard M.I."/>
        </authorList>
    </citation>
    <scope>NUCLEOTIDE SEQUENCE</scope>
    <source>
        <tissue evidence="1">Shoot tissue taken approximately 20 cm above the soil surface</tissue>
    </source>
</reference>
<sequence length="30" mass="3473">MLLPTRRYKLHAHQVALVISHRTGKLRSSC</sequence>
<name>A0A0A9GZ55_ARUDO</name>
<proteinExistence type="predicted"/>
<reference evidence="1" key="1">
    <citation type="submission" date="2014-09" db="EMBL/GenBank/DDBJ databases">
        <authorList>
            <person name="Magalhaes I.L.F."/>
            <person name="Oliveira U."/>
            <person name="Santos F.R."/>
            <person name="Vidigal T.H.D.A."/>
            <person name="Brescovit A.D."/>
            <person name="Santos A.J."/>
        </authorList>
    </citation>
    <scope>NUCLEOTIDE SEQUENCE</scope>
    <source>
        <tissue evidence="1">Shoot tissue taken approximately 20 cm above the soil surface</tissue>
    </source>
</reference>
<evidence type="ECO:0000313" key="1">
    <source>
        <dbReference type="EMBL" id="JAE30260.1"/>
    </source>
</evidence>
<protein>
    <submittedName>
        <fullName evidence="1">Uncharacterized protein</fullName>
    </submittedName>
</protein>
<dbReference type="AlphaFoldDB" id="A0A0A9GZ55"/>
<organism evidence="1">
    <name type="scientific">Arundo donax</name>
    <name type="common">Giant reed</name>
    <name type="synonym">Donax arundinaceus</name>
    <dbReference type="NCBI Taxonomy" id="35708"/>
    <lineage>
        <taxon>Eukaryota</taxon>
        <taxon>Viridiplantae</taxon>
        <taxon>Streptophyta</taxon>
        <taxon>Embryophyta</taxon>
        <taxon>Tracheophyta</taxon>
        <taxon>Spermatophyta</taxon>
        <taxon>Magnoliopsida</taxon>
        <taxon>Liliopsida</taxon>
        <taxon>Poales</taxon>
        <taxon>Poaceae</taxon>
        <taxon>PACMAD clade</taxon>
        <taxon>Arundinoideae</taxon>
        <taxon>Arundineae</taxon>
        <taxon>Arundo</taxon>
    </lineage>
</organism>